<dbReference type="OrthoDB" id="8480759at2"/>
<keyword evidence="2" id="KW-1185">Reference proteome</keyword>
<dbReference type="EMBL" id="FWXD01000002">
    <property type="protein sequence ID" value="SMC18517.1"/>
    <property type="molecule type" value="Genomic_DNA"/>
</dbReference>
<evidence type="ECO:0000313" key="1">
    <source>
        <dbReference type="EMBL" id="SMC18517.1"/>
    </source>
</evidence>
<reference evidence="1 2" key="1">
    <citation type="submission" date="2017-04" db="EMBL/GenBank/DDBJ databases">
        <authorList>
            <person name="Afonso C.L."/>
            <person name="Miller P.J."/>
            <person name="Scott M.A."/>
            <person name="Spackman E."/>
            <person name="Goraichik I."/>
            <person name="Dimitrov K.M."/>
            <person name="Suarez D.L."/>
            <person name="Swayne D.E."/>
        </authorList>
    </citation>
    <scope>NUCLEOTIDE SEQUENCE [LARGE SCALE GENOMIC DNA]</scope>
    <source>
        <strain evidence="1 2">DSM 23236</strain>
    </source>
</reference>
<dbReference type="Proteomes" id="UP000192761">
    <property type="component" value="Unassembled WGS sequence"/>
</dbReference>
<sequence>MTTARRPSFKAAWGAFQQVRGDVKEVGKFLGGKIEINTELGRNGGYTNACPIRMSYVLNYTGFPIHAGHGFKISTGADRKNYLIRINDMVQYLKINFGAPDKVVDRPPLPDDFWDMQGIILVEGDGWDNARGHVTLWDGSHCADTCHMYGDPKNWPFSPQKASIWVLK</sequence>
<dbReference type="STRING" id="1121001.SAMN02745857_00577"/>
<dbReference type="RefSeq" id="WP_084089080.1">
    <property type="nucleotide sequence ID" value="NZ_FWXD01000002.1"/>
</dbReference>
<dbReference type="InterPro" id="IPR025562">
    <property type="entry name" value="Tae4"/>
</dbReference>
<organism evidence="1 2">
    <name type="scientific">Andreprevotia lacus DSM 23236</name>
    <dbReference type="NCBI Taxonomy" id="1121001"/>
    <lineage>
        <taxon>Bacteria</taxon>
        <taxon>Pseudomonadati</taxon>
        <taxon>Pseudomonadota</taxon>
        <taxon>Betaproteobacteria</taxon>
        <taxon>Neisseriales</taxon>
        <taxon>Chitinibacteraceae</taxon>
        <taxon>Andreprevotia</taxon>
    </lineage>
</organism>
<dbReference type="Pfam" id="PF14113">
    <property type="entry name" value="Tae4"/>
    <property type="match status" value="1"/>
</dbReference>
<protein>
    <submittedName>
        <fullName evidence="1">Type VI secretion system (T6SS), amidase effector protein 4</fullName>
    </submittedName>
</protein>
<dbReference type="Gene3D" id="3.90.1720.70">
    <property type="match status" value="1"/>
</dbReference>
<proteinExistence type="predicted"/>
<evidence type="ECO:0000313" key="2">
    <source>
        <dbReference type="Proteomes" id="UP000192761"/>
    </source>
</evidence>
<name>A0A1W1X3R1_9NEIS</name>
<gene>
    <name evidence="1" type="ORF">SAMN02745857_00577</name>
</gene>
<accession>A0A1W1X3R1</accession>
<dbReference type="AlphaFoldDB" id="A0A1W1X3R1"/>